<accession>A0A183AU42</accession>
<sequence>MGEPSISREEKFGTNSVLPQTLSALRLVTENVAAQSIPGPPKFHISDHYNRWESQVRPYLLDEAVYNQIHQEVHEDVSGEAFDTMRSIIFPHRRNEQDQYAFHCCTQRPDETAQRFAAELLELSALAFPEFRRWRESGSCSELVRQTPPESLKEAIDRAVLLEEPPVVTDALRKLNAPANSPSDLRQRPRQYAGRRNQPPDRQRRPWVARENTKYPSSITDPAPASRSSQATEAELLLFSNASETGYEAVAYADFM</sequence>
<reference evidence="2 3" key="2">
    <citation type="submission" date="2018-11" db="EMBL/GenBank/DDBJ databases">
        <authorList>
            <consortium name="Pathogen Informatics"/>
        </authorList>
    </citation>
    <scope>NUCLEOTIDE SEQUENCE [LARGE SCALE GENOMIC DNA]</scope>
    <source>
        <strain evidence="2 3">Egypt</strain>
    </source>
</reference>
<evidence type="ECO:0000313" key="4">
    <source>
        <dbReference type="WBParaSite" id="ECPE_0001050901-mRNA-1"/>
    </source>
</evidence>
<evidence type="ECO:0000256" key="1">
    <source>
        <dbReference type="SAM" id="MobiDB-lite"/>
    </source>
</evidence>
<evidence type="ECO:0000313" key="2">
    <source>
        <dbReference type="EMBL" id="VDP87114.1"/>
    </source>
</evidence>
<dbReference type="EMBL" id="UZAN01049139">
    <property type="protein sequence ID" value="VDP87114.1"/>
    <property type="molecule type" value="Genomic_DNA"/>
</dbReference>
<dbReference type="AlphaFoldDB" id="A0A183AU42"/>
<protein>
    <submittedName>
        <fullName evidence="4">Retrotransposon gag domain-containing protein</fullName>
    </submittedName>
</protein>
<dbReference type="WBParaSite" id="ECPE_0001050901-mRNA-1">
    <property type="protein sequence ID" value="ECPE_0001050901-mRNA-1"/>
    <property type="gene ID" value="ECPE_0001050901"/>
</dbReference>
<evidence type="ECO:0000313" key="3">
    <source>
        <dbReference type="Proteomes" id="UP000272942"/>
    </source>
</evidence>
<feature type="compositionally biased region" description="Polar residues" evidence="1">
    <location>
        <begin position="214"/>
        <end position="231"/>
    </location>
</feature>
<reference evidence="4" key="1">
    <citation type="submission" date="2016-06" db="UniProtKB">
        <authorList>
            <consortium name="WormBaseParasite"/>
        </authorList>
    </citation>
    <scope>IDENTIFICATION</scope>
</reference>
<dbReference type="OrthoDB" id="8047091at2759"/>
<keyword evidence="3" id="KW-1185">Reference proteome</keyword>
<name>A0A183AU42_9TREM</name>
<dbReference type="Proteomes" id="UP000272942">
    <property type="component" value="Unassembled WGS sequence"/>
</dbReference>
<organism evidence="4">
    <name type="scientific">Echinostoma caproni</name>
    <dbReference type="NCBI Taxonomy" id="27848"/>
    <lineage>
        <taxon>Eukaryota</taxon>
        <taxon>Metazoa</taxon>
        <taxon>Spiralia</taxon>
        <taxon>Lophotrochozoa</taxon>
        <taxon>Platyhelminthes</taxon>
        <taxon>Trematoda</taxon>
        <taxon>Digenea</taxon>
        <taxon>Plagiorchiida</taxon>
        <taxon>Echinostomata</taxon>
        <taxon>Echinostomatoidea</taxon>
        <taxon>Echinostomatidae</taxon>
        <taxon>Echinostoma</taxon>
    </lineage>
</organism>
<gene>
    <name evidence="2" type="ORF">ECPE_LOCUS10477</name>
</gene>
<proteinExistence type="predicted"/>
<feature type="region of interest" description="Disordered" evidence="1">
    <location>
        <begin position="173"/>
        <end position="231"/>
    </location>
</feature>